<dbReference type="Proteomes" id="UP000245383">
    <property type="component" value="Unassembled WGS sequence"/>
</dbReference>
<comment type="caution">
    <text evidence="1">The sequence shown here is derived from an EMBL/GenBank/DDBJ whole genome shotgun (WGS) entry which is preliminary data.</text>
</comment>
<dbReference type="AlphaFoldDB" id="A0A2T9Y1X5"/>
<keyword evidence="2" id="KW-1185">Reference proteome</keyword>
<organism evidence="1 2">
    <name type="scientific">Smittium simulii</name>
    <dbReference type="NCBI Taxonomy" id="133385"/>
    <lineage>
        <taxon>Eukaryota</taxon>
        <taxon>Fungi</taxon>
        <taxon>Fungi incertae sedis</taxon>
        <taxon>Zoopagomycota</taxon>
        <taxon>Kickxellomycotina</taxon>
        <taxon>Harpellomycetes</taxon>
        <taxon>Harpellales</taxon>
        <taxon>Legeriomycetaceae</taxon>
        <taxon>Smittium</taxon>
    </lineage>
</organism>
<evidence type="ECO:0000313" key="2">
    <source>
        <dbReference type="Proteomes" id="UP000245383"/>
    </source>
</evidence>
<name>A0A2T9Y1X5_9FUNG</name>
<sequence length="187" mass="20450">MDVSKINLENCGAGSRFKRSTQHLGKTFKNLAAGTTGNSKNSAKLQRIFTKSTSTFSICESIINWAEIVTALKDTPNNKASGADTVAQWNTNNMDIQYCSTDIKKKMTVRVGKHMLPTIQYSCGVRQGCLLSLMLFNMFINNIFDGVDGAYVPGLGKYLPGLLFADNVVVLAELSDKLQIVLDAITK</sequence>
<dbReference type="STRING" id="133385.A0A2T9Y1X5"/>
<evidence type="ECO:0000313" key="1">
    <source>
        <dbReference type="EMBL" id="PVU86342.1"/>
    </source>
</evidence>
<reference evidence="1 2" key="1">
    <citation type="journal article" date="2018" name="MBio">
        <title>Comparative Genomics Reveals the Core Gene Toolbox for the Fungus-Insect Symbiosis.</title>
        <authorList>
            <person name="Wang Y."/>
            <person name="Stata M."/>
            <person name="Wang W."/>
            <person name="Stajich J.E."/>
            <person name="White M.M."/>
            <person name="Moncalvo J.M."/>
        </authorList>
    </citation>
    <scope>NUCLEOTIDE SEQUENCE [LARGE SCALE GENOMIC DNA]</scope>
    <source>
        <strain evidence="1 2">SWE-8-4</strain>
    </source>
</reference>
<protein>
    <submittedName>
        <fullName evidence="1">Uncharacterized protein</fullName>
    </submittedName>
</protein>
<gene>
    <name evidence="1" type="ORF">BB561_006738</name>
</gene>
<accession>A0A2T9Y1X5</accession>
<proteinExistence type="predicted"/>
<dbReference type="EMBL" id="MBFR01000688">
    <property type="protein sequence ID" value="PVU86342.1"/>
    <property type="molecule type" value="Genomic_DNA"/>
</dbReference>
<dbReference type="OrthoDB" id="5534248at2759"/>